<comment type="similarity">
    <text evidence="1">Belongs to the isochorismatase family.</text>
</comment>
<sequence length="163" mass="18852">MKALLVIDLQNGVCNEDGRIYNYDSLIQGVNERIKAYRRTADPIIFVQHNDAELVRNTVAWELVPELDVLPTDFFVQKTHPNAFFNTELQSILENLNVQEIEICGAQTEYCVDTTIKVAHDRHYQLSMHRGLVATNDNEFMTAEETGKFFEGIWNHTFLRLFS</sequence>
<dbReference type="Proteomes" id="UP001215461">
    <property type="component" value="Unassembled WGS sequence"/>
</dbReference>
<gene>
    <name evidence="4" type="ORF">G9403_04615</name>
</gene>
<dbReference type="PANTHER" id="PTHR43540">
    <property type="entry name" value="PEROXYUREIDOACRYLATE/UREIDOACRYLATE AMIDOHYDROLASE-RELATED"/>
    <property type="match status" value="1"/>
</dbReference>
<dbReference type="Pfam" id="PF00857">
    <property type="entry name" value="Isochorismatase"/>
    <property type="match status" value="1"/>
</dbReference>
<evidence type="ECO:0000313" key="5">
    <source>
        <dbReference type="Proteomes" id="UP001215461"/>
    </source>
</evidence>
<accession>A0ABD4XI11</accession>
<dbReference type="Gene3D" id="3.40.50.850">
    <property type="entry name" value="Isochorismatase-like"/>
    <property type="match status" value="1"/>
</dbReference>
<evidence type="ECO:0000256" key="2">
    <source>
        <dbReference type="ARBA" id="ARBA00022801"/>
    </source>
</evidence>
<feature type="domain" description="Isochorismatase-like" evidence="3">
    <location>
        <begin position="3"/>
        <end position="140"/>
    </location>
</feature>
<name>A0ABD4XI11_WEIPA</name>
<organism evidence="4 5">
    <name type="scientific">Weissella paramesenteroides</name>
    <name type="common">Leuconostoc paramesenteroides</name>
    <dbReference type="NCBI Taxonomy" id="1249"/>
    <lineage>
        <taxon>Bacteria</taxon>
        <taxon>Bacillati</taxon>
        <taxon>Bacillota</taxon>
        <taxon>Bacilli</taxon>
        <taxon>Lactobacillales</taxon>
        <taxon>Lactobacillaceae</taxon>
        <taxon>Weissella</taxon>
    </lineage>
</organism>
<dbReference type="InterPro" id="IPR050272">
    <property type="entry name" value="Isochorismatase-like_hydrls"/>
</dbReference>
<evidence type="ECO:0000256" key="1">
    <source>
        <dbReference type="ARBA" id="ARBA00006336"/>
    </source>
</evidence>
<dbReference type="RefSeq" id="WP_131474102.1">
    <property type="nucleotide sequence ID" value="NZ_CAXLJE010000007.1"/>
</dbReference>
<comment type="caution">
    <text evidence="4">The sequence shown here is derived from an EMBL/GenBank/DDBJ whole genome shotgun (WGS) entry which is preliminary data.</text>
</comment>
<proteinExistence type="inferred from homology"/>
<evidence type="ECO:0000259" key="3">
    <source>
        <dbReference type="Pfam" id="PF00857"/>
    </source>
</evidence>
<dbReference type="SUPFAM" id="SSF52499">
    <property type="entry name" value="Isochorismatase-like hydrolases"/>
    <property type="match status" value="1"/>
</dbReference>
<keyword evidence="2 4" id="KW-0378">Hydrolase</keyword>
<dbReference type="InterPro" id="IPR000868">
    <property type="entry name" value="Isochorismatase-like_dom"/>
</dbReference>
<protein>
    <submittedName>
        <fullName evidence="4">Cysteine hydrolase</fullName>
    </submittedName>
</protein>
<reference evidence="4 5" key="1">
    <citation type="submission" date="2020-03" db="EMBL/GenBank/DDBJ databases">
        <title>Comparative genomics of Weissella paramesenteroides.</title>
        <authorList>
            <person name="Kant R."/>
            <person name="Takala T."/>
            <person name="Saris P."/>
        </authorList>
    </citation>
    <scope>NUCLEOTIDE SEQUENCE [LARGE SCALE GENOMIC DNA]</scope>
    <source>
        <strain evidence="4 5">SJ27-4</strain>
    </source>
</reference>
<dbReference type="PANTHER" id="PTHR43540:SF14">
    <property type="entry name" value="ISOCHORISMATASE"/>
    <property type="match status" value="1"/>
</dbReference>
<dbReference type="AlphaFoldDB" id="A0ABD4XI11"/>
<dbReference type="InterPro" id="IPR036380">
    <property type="entry name" value="Isochorismatase-like_sf"/>
</dbReference>
<dbReference type="EMBL" id="JAANXN010000005">
    <property type="protein sequence ID" value="MDF8370944.1"/>
    <property type="molecule type" value="Genomic_DNA"/>
</dbReference>
<dbReference type="GO" id="GO:0016787">
    <property type="term" value="F:hydrolase activity"/>
    <property type="evidence" value="ECO:0007669"/>
    <property type="project" value="UniProtKB-KW"/>
</dbReference>
<dbReference type="CDD" id="cd01014">
    <property type="entry name" value="nicotinamidase_related"/>
    <property type="match status" value="1"/>
</dbReference>
<evidence type="ECO:0000313" key="4">
    <source>
        <dbReference type="EMBL" id="MDF8370944.1"/>
    </source>
</evidence>